<feature type="compositionally biased region" description="Basic and acidic residues" evidence="7">
    <location>
        <begin position="238"/>
        <end position="250"/>
    </location>
</feature>
<dbReference type="Pfam" id="PF01342">
    <property type="entry name" value="SAND"/>
    <property type="match status" value="1"/>
</dbReference>
<comment type="caution">
    <text evidence="9">The sequence shown here is derived from an EMBL/GenBank/DDBJ whole genome shotgun (WGS) entry which is preliminary data.</text>
</comment>
<feature type="compositionally biased region" description="Low complexity" evidence="7">
    <location>
        <begin position="411"/>
        <end position="423"/>
    </location>
</feature>
<dbReference type="AlphaFoldDB" id="A0A8S1EUJ8"/>
<dbReference type="PANTHER" id="PTHR10417">
    <property type="entry name" value="GLUCOCORTICOID MODULATORY ELEMENT-BINDING PROTEIN"/>
    <property type="match status" value="1"/>
</dbReference>
<accession>A0A8S1EUJ8</accession>
<dbReference type="EMBL" id="CADEPM010000003">
    <property type="protein sequence ID" value="CAB3403216.1"/>
    <property type="molecule type" value="Genomic_DNA"/>
</dbReference>
<protein>
    <recommendedName>
        <fullName evidence="8">SAND domain-containing protein</fullName>
    </recommendedName>
</protein>
<evidence type="ECO:0000259" key="8">
    <source>
        <dbReference type="PROSITE" id="PS50864"/>
    </source>
</evidence>
<evidence type="ECO:0000256" key="3">
    <source>
        <dbReference type="ARBA" id="ARBA00023015"/>
    </source>
</evidence>
<keyword evidence="5" id="KW-0804">Transcription</keyword>
<reference evidence="9 10" key="1">
    <citation type="submission" date="2020-04" db="EMBL/GenBank/DDBJ databases">
        <authorList>
            <person name="Laetsch R D."/>
            <person name="Stevens L."/>
            <person name="Kumar S."/>
            <person name="Blaxter L. M."/>
        </authorList>
    </citation>
    <scope>NUCLEOTIDE SEQUENCE [LARGE SCALE GENOMIC DNA]</scope>
</reference>
<dbReference type="Pfam" id="PF25892">
    <property type="entry name" value="Spe-44"/>
    <property type="match status" value="1"/>
</dbReference>
<keyword evidence="1" id="KW-0479">Metal-binding</keyword>
<dbReference type="Proteomes" id="UP000494206">
    <property type="component" value="Unassembled WGS sequence"/>
</dbReference>
<dbReference type="PANTHER" id="PTHR10417:SF4">
    <property type="entry name" value="SAND DOMAIN-CONTAINING PROTEIN-RELATED"/>
    <property type="match status" value="1"/>
</dbReference>
<dbReference type="InterPro" id="IPR059099">
    <property type="entry name" value="GMEB1/2/Spe-44_dom"/>
</dbReference>
<keyword evidence="3" id="KW-0805">Transcription regulation</keyword>
<dbReference type="SMART" id="SM00258">
    <property type="entry name" value="SAND"/>
    <property type="match status" value="1"/>
</dbReference>
<dbReference type="SUPFAM" id="SSF63763">
    <property type="entry name" value="SAND domain-like"/>
    <property type="match status" value="1"/>
</dbReference>
<evidence type="ECO:0000256" key="1">
    <source>
        <dbReference type="ARBA" id="ARBA00022723"/>
    </source>
</evidence>
<keyword evidence="2" id="KW-0862">Zinc</keyword>
<dbReference type="Gene3D" id="3.10.390.10">
    <property type="entry name" value="SAND domain-like"/>
    <property type="match status" value="1"/>
</dbReference>
<dbReference type="GO" id="GO:0046872">
    <property type="term" value="F:metal ion binding"/>
    <property type="evidence" value="ECO:0007669"/>
    <property type="project" value="UniProtKB-KW"/>
</dbReference>
<keyword evidence="4" id="KW-0238">DNA-binding</keyword>
<sequence length="455" mass="50953">MEDSIPNHSLKIPTADSSTQLVKPDVDAKMPPSSSSYNLDQGNVVYQIVYPYATMDDRSQTLAYGNEYQSTNACTKTPSEFSRPVTPIHVTPPDSSEGSPTVPVVCGNITGKLHVNLFLCPGIHQPCVEYDGELLSPKQFTVRGDKEKQKDWKASIRIGRSTLRSHMEAGTVDFYDHEHRCSGKCQSRNYVNSPAEREEVMMMRKAKRIVNNSLLHMEITGELTGLGNDAQSGDSTIDGDKKGVNDVFKEKKARGRPRGSGNKNRPPKREAMKMDKSDQYFEYFEPDEDMINPNDLKYDGMEGCTSFAEILQCLLHDPSTFWSQMHNTGVISHFCDDIVISAINLKHAVTTSQHQLTNSQAEMLTRAAFAFSIQSTIVQRVQAIELSVAQQRKHNEMMMQIFNKKEEKDQNNNNVETSNTNSNMEAGDCAMSSSSRVIKREVHEIIDVVGPIDKE</sequence>
<keyword evidence="10" id="KW-1185">Reference proteome</keyword>
<dbReference type="GO" id="GO:0003677">
    <property type="term" value="F:DNA binding"/>
    <property type="evidence" value="ECO:0007669"/>
    <property type="project" value="UniProtKB-KW"/>
</dbReference>
<evidence type="ECO:0000256" key="6">
    <source>
        <dbReference type="ARBA" id="ARBA00023242"/>
    </source>
</evidence>
<proteinExistence type="predicted"/>
<evidence type="ECO:0000256" key="2">
    <source>
        <dbReference type="ARBA" id="ARBA00022833"/>
    </source>
</evidence>
<feature type="region of interest" description="Disordered" evidence="7">
    <location>
        <begin position="224"/>
        <end position="272"/>
    </location>
</feature>
<dbReference type="InterPro" id="IPR000770">
    <property type="entry name" value="SAND_dom"/>
</dbReference>
<dbReference type="InterPro" id="IPR010919">
    <property type="entry name" value="SAND-like_dom_sf"/>
</dbReference>
<evidence type="ECO:0000256" key="4">
    <source>
        <dbReference type="ARBA" id="ARBA00023125"/>
    </source>
</evidence>
<gene>
    <name evidence="9" type="ORF">CBOVIS_LOCUS5719</name>
</gene>
<evidence type="ECO:0000313" key="9">
    <source>
        <dbReference type="EMBL" id="CAB3403216.1"/>
    </source>
</evidence>
<keyword evidence="6" id="KW-0539">Nucleus</keyword>
<organism evidence="9 10">
    <name type="scientific">Caenorhabditis bovis</name>
    <dbReference type="NCBI Taxonomy" id="2654633"/>
    <lineage>
        <taxon>Eukaryota</taxon>
        <taxon>Metazoa</taxon>
        <taxon>Ecdysozoa</taxon>
        <taxon>Nematoda</taxon>
        <taxon>Chromadorea</taxon>
        <taxon>Rhabditida</taxon>
        <taxon>Rhabditina</taxon>
        <taxon>Rhabditomorpha</taxon>
        <taxon>Rhabditoidea</taxon>
        <taxon>Rhabditidae</taxon>
        <taxon>Peloderinae</taxon>
        <taxon>Caenorhabditis</taxon>
    </lineage>
</organism>
<evidence type="ECO:0000256" key="7">
    <source>
        <dbReference type="SAM" id="MobiDB-lite"/>
    </source>
</evidence>
<evidence type="ECO:0000313" key="10">
    <source>
        <dbReference type="Proteomes" id="UP000494206"/>
    </source>
</evidence>
<evidence type="ECO:0000256" key="5">
    <source>
        <dbReference type="ARBA" id="ARBA00023163"/>
    </source>
</evidence>
<feature type="domain" description="SAND" evidence="8">
    <location>
        <begin position="92"/>
        <end position="173"/>
    </location>
</feature>
<feature type="region of interest" description="Disordered" evidence="7">
    <location>
        <begin position="404"/>
        <end position="428"/>
    </location>
</feature>
<dbReference type="PROSITE" id="PS50864">
    <property type="entry name" value="SAND"/>
    <property type="match status" value="1"/>
</dbReference>
<name>A0A8S1EUJ8_9PELO</name>
<dbReference type="OrthoDB" id="5792412at2759"/>